<evidence type="ECO:0000256" key="6">
    <source>
        <dbReference type="ARBA" id="ARBA00023054"/>
    </source>
</evidence>
<dbReference type="AlphaFoldDB" id="A0AAN5DFF7"/>
<gene>
    <name evidence="9" type="ORF">PMAYCL1PPCAC_32201</name>
</gene>
<keyword evidence="5 8" id="KW-0732">Signal</keyword>
<name>A0AAN5DFF7_9BILA</name>
<accession>A0AAN5DFF7</accession>
<dbReference type="GO" id="GO:0008289">
    <property type="term" value="F:lipid binding"/>
    <property type="evidence" value="ECO:0007669"/>
    <property type="project" value="UniProtKB-KW"/>
</dbReference>
<dbReference type="GO" id="GO:0005576">
    <property type="term" value="C:extracellular region"/>
    <property type="evidence" value="ECO:0007669"/>
    <property type="project" value="UniProtKB-SubCell"/>
</dbReference>
<keyword evidence="6" id="KW-0175">Coiled coil</keyword>
<evidence type="ECO:0000256" key="4">
    <source>
        <dbReference type="ARBA" id="ARBA00022525"/>
    </source>
</evidence>
<evidence type="ECO:0000256" key="5">
    <source>
        <dbReference type="ARBA" id="ARBA00022729"/>
    </source>
</evidence>
<evidence type="ECO:0000313" key="9">
    <source>
        <dbReference type="EMBL" id="GMR62006.1"/>
    </source>
</evidence>
<dbReference type="Gene3D" id="1.20.120.1100">
    <property type="match status" value="1"/>
</dbReference>
<evidence type="ECO:0000256" key="8">
    <source>
        <dbReference type="SAM" id="SignalP"/>
    </source>
</evidence>
<proteinExistence type="inferred from homology"/>
<feature type="signal peptide" evidence="8">
    <location>
        <begin position="1"/>
        <end position="17"/>
    </location>
</feature>
<sequence>MFRSIALLALVAVCALSAPFNSIDDVPAEYKDLIPQQAADFLKDLTDEDKKILKEIGANYASYKDEDEALAALKEKSPVLYEKAEKLRGMLKEKVDQLGAEAKAFAEELLADARKVQAAVVAGNKPTLEELKKKVIAAYEKFVALSDEAKADLEKVFPITAGVFKNEKVQALAKGFLNKE</sequence>
<evidence type="ECO:0000313" key="10">
    <source>
        <dbReference type="Proteomes" id="UP001328107"/>
    </source>
</evidence>
<protein>
    <recommendedName>
        <fullName evidence="3">Fatty-acid and retinol-binding protein 1</fullName>
    </recommendedName>
</protein>
<evidence type="ECO:0000256" key="2">
    <source>
        <dbReference type="ARBA" id="ARBA00006648"/>
    </source>
</evidence>
<reference evidence="10" key="1">
    <citation type="submission" date="2022-10" db="EMBL/GenBank/DDBJ databases">
        <title>Genome assembly of Pristionchus species.</title>
        <authorList>
            <person name="Yoshida K."/>
            <person name="Sommer R.J."/>
        </authorList>
    </citation>
    <scope>NUCLEOTIDE SEQUENCE [LARGE SCALE GENOMIC DNA]</scope>
    <source>
        <strain evidence="10">RS5460</strain>
    </source>
</reference>
<feature type="non-terminal residue" evidence="9">
    <location>
        <position position="180"/>
    </location>
</feature>
<dbReference type="PANTHER" id="PTHR31418:SF7">
    <property type="entry name" value="FATTY-ACID AND RETINOL-BINDING PROTEIN 1"/>
    <property type="match status" value="1"/>
</dbReference>
<evidence type="ECO:0000256" key="3">
    <source>
        <dbReference type="ARBA" id="ARBA00017453"/>
    </source>
</evidence>
<dbReference type="Pfam" id="PF05823">
    <property type="entry name" value="Gp-FAR-1"/>
    <property type="match status" value="1"/>
</dbReference>
<dbReference type="SUPFAM" id="SSF58113">
    <property type="entry name" value="Apolipoprotein A-I"/>
    <property type="match status" value="1"/>
</dbReference>
<dbReference type="InterPro" id="IPR008632">
    <property type="entry name" value="Gp-FAR-1"/>
</dbReference>
<dbReference type="PANTHER" id="PTHR31418">
    <property type="entry name" value="FATTY-ACID AND RETINOL-BINDING PROTEIN 1"/>
    <property type="match status" value="1"/>
</dbReference>
<evidence type="ECO:0000256" key="7">
    <source>
        <dbReference type="ARBA" id="ARBA00023121"/>
    </source>
</evidence>
<feature type="chain" id="PRO_5042901808" description="Fatty-acid and retinol-binding protein 1" evidence="8">
    <location>
        <begin position="18"/>
        <end position="180"/>
    </location>
</feature>
<evidence type="ECO:0000256" key="1">
    <source>
        <dbReference type="ARBA" id="ARBA00004613"/>
    </source>
</evidence>
<keyword evidence="10" id="KW-1185">Reference proteome</keyword>
<comment type="subcellular location">
    <subcellularLocation>
        <location evidence="1">Secreted</location>
    </subcellularLocation>
</comment>
<keyword evidence="7" id="KW-0446">Lipid-binding</keyword>
<dbReference type="EMBL" id="BTRK01000006">
    <property type="protein sequence ID" value="GMR62006.1"/>
    <property type="molecule type" value="Genomic_DNA"/>
</dbReference>
<keyword evidence="4" id="KW-0964">Secreted</keyword>
<dbReference type="Proteomes" id="UP001328107">
    <property type="component" value="Unassembled WGS sequence"/>
</dbReference>
<comment type="caution">
    <text evidence="9">The sequence shown here is derived from an EMBL/GenBank/DDBJ whole genome shotgun (WGS) entry which is preliminary data.</text>
</comment>
<comment type="similarity">
    <text evidence="2">Belongs to the fatty-acid and retinol-binding protein (FARBP) family.</text>
</comment>
<organism evidence="9 10">
    <name type="scientific">Pristionchus mayeri</name>
    <dbReference type="NCBI Taxonomy" id="1317129"/>
    <lineage>
        <taxon>Eukaryota</taxon>
        <taxon>Metazoa</taxon>
        <taxon>Ecdysozoa</taxon>
        <taxon>Nematoda</taxon>
        <taxon>Chromadorea</taxon>
        <taxon>Rhabditida</taxon>
        <taxon>Rhabditina</taxon>
        <taxon>Diplogasteromorpha</taxon>
        <taxon>Diplogasteroidea</taxon>
        <taxon>Neodiplogasteridae</taxon>
        <taxon>Pristionchus</taxon>
    </lineage>
</organism>